<dbReference type="SUPFAM" id="SSF69118">
    <property type="entry name" value="AhpD-like"/>
    <property type="match status" value="1"/>
</dbReference>
<dbReference type="InterPro" id="IPR029032">
    <property type="entry name" value="AhpD-like"/>
</dbReference>
<keyword evidence="2" id="KW-0575">Peroxidase</keyword>
<proteinExistence type="predicted"/>
<dbReference type="InterPro" id="IPR010195">
    <property type="entry name" value="Uncharacterised_peroxidase-rel"/>
</dbReference>
<dbReference type="PANTHER" id="PTHR35446">
    <property type="entry name" value="SI:CH211-175M2.5"/>
    <property type="match status" value="1"/>
</dbReference>
<name>A0A944H8P6_DENI1</name>
<accession>A0A944H8P6</accession>
<dbReference type="NCBIfam" id="TIGR01926">
    <property type="entry name" value="peroxid_rel"/>
    <property type="match status" value="1"/>
</dbReference>
<dbReference type="Gene3D" id="1.20.1290.10">
    <property type="entry name" value="AhpD-like"/>
    <property type="match status" value="1"/>
</dbReference>
<dbReference type="Pfam" id="PF02627">
    <property type="entry name" value="CMD"/>
    <property type="match status" value="1"/>
</dbReference>
<feature type="domain" description="Carboxymuconolactone decarboxylase-like" evidence="1">
    <location>
        <begin position="42"/>
        <end position="119"/>
    </location>
</feature>
<keyword evidence="2" id="KW-0560">Oxidoreductase</keyword>
<protein>
    <submittedName>
        <fullName evidence="2">Peroxidase-related enzyme</fullName>
    </submittedName>
</protein>
<evidence type="ECO:0000259" key="1">
    <source>
        <dbReference type="Pfam" id="PF02627"/>
    </source>
</evidence>
<dbReference type="InterPro" id="IPR004675">
    <property type="entry name" value="AhpD_core"/>
</dbReference>
<keyword evidence="3" id="KW-1185">Reference proteome</keyword>
<gene>
    <name evidence="2" type="ORF">I8J34_15290</name>
</gene>
<evidence type="ECO:0000313" key="3">
    <source>
        <dbReference type="Proteomes" id="UP000694660"/>
    </source>
</evidence>
<organism evidence="2 3">
    <name type="scientific">Denitromonas iodatirespirans</name>
    <dbReference type="NCBI Taxonomy" id="2795389"/>
    <lineage>
        <taxon>Bacteria</taxon>
        <taxon>Pseudomonadati</taxon>
        <taxon>Pseudomonadota</taxon>
        <taxon>Betaproteobacteria</taxon>
        <taxon>Rhodocyclales</taxon>
        <taxon>Zoogloeaceae</taxon>
        <taxon>Denitromonas</taxon>
    </lineage>
</organism>
<dbReference type="GO" id="GO:0051920">
    <property type="term" value="F:peroxiredoxin activity"/>
    <property type="evidence" value="ECO:0007669"/>
    <property type="project" value="InterPro"/>
</dbReference>
<dbReference type="InterPro" id="IPR003779">
    <property type="entry name" value="CMD-like"/>
</dbReference>
<comment type="caution">
    <text evidence="2">The sequence shown here is derived from an EMBL/GenBank/DDBJ whole genome shotgun (WGS) entry which is preliminary data.</text>
</comment>
<dbReference type="RefSeq" id="WP_214362495.1">
    <property type="nucleotide sequence ID" value="NZ_JAEKFT010000018.1"/>
</dbReference>
<dbReference type="AlphaFoldDB" id="A0A944H8P6"/>
<dbReference type="Proteomes" id="UP000694660">
    <property type="component" value="Unassembled WGS sequence"/>
</dbReference>
<reference evidence="3" key="1">
    <citation type="journal article" date="2022" name="ISME J.">
        <title>Genetic and phylogenetic analysis of dissimilatory iodate-reducing bacteria identifies potential niches across the world's oceans.</title>
        <authorList>
            <person name="Reyes-Umana V."/>
            <person name="Henning Z."/>
            <person name="Lee K."/>
            <person name="Barnum T.P."/>
            <person name="Coates J.D."/>
        </authorList>
    </citation>
    <scope>NUCLEOTIDE SEQUENCE [LARGE SCALE GENOMIC DNA]</scope>
    <source>
        <strain evidence="3">IR12</strain>
    </source>
</reference>
<sequence length="182" mass="19122">MARINIVTHETANADQKALFDAIQSQLGMVPNFLKVFANSTEALKAFLGLHGIANGGHLDLQTRERIALTLAQQNACQYCLSAHTAIGRKAGLNGAEIEANRAGTSQDAKAAAAVKFARALATHSGDVTNAELAEVRAAGYADAEIVEMITHVGMNILTNILGKASQVDIDFPKVELKAAAA</sequence>
<dbReference type="EMBL" id="JAEKFT010000018">
    <property type="protein sequence ID" value="MBT0962543.1"/>
    <property type="molecule type" value="Genomic_DNA"/>
</dbReference>
<evidence type="ECO:0000313" key="2">
    <source>
        <dbReference type="EMBL" id="MBT0962543.1"/>
    </source>
</evidence>
<dbReference type="PANTHER" id="PTHR35446:SF3">
    <property type="entry name" value="CMD DOMAIN-CONTAINING PROTEIN"/>
    <property type="match status" value="1"/>
</dbReference>
<dbReference type="NCBIfam" id="TIGR00778">
    <property type="entry name" value="ahpD_dom"/>
    <property type="match status" value="1"/>
</dbReference>